<proteinExistence type="inferred from homology"/>
<keyword evidence="3 7" id="KW-0312">Gluconeogenesis</keyword>
<dbReference type="GO" id="GO:0006096">
    <property type="term" value="P:glycolytic process"/>
    <property type="evidence" value="ECO:0007669"/>
    <property type="project" value="UniProtKB-UniRule"/>
</dbReference>
<evidence type="ECO:0000256" key="6">
    <source>
        <dbReference type="ARBA" id="ARBA00029321"/>
    </source>
</evidence>
<dbReference type="AlphaFoldDB" id="A0A4S5BYN1"/>
<dbReference type="PROSITE" id="PS51463">
    <property type="entry name" value="P_GLUCOSE_ISOMERASE_3"/>
    <property type="match status" value="1"/>
</dbReference>
<feature type="active site" evidence="7">
    <location>
        <position position="525"/>
    </location>
</feature>
<dbReference type="Pfam" id="PF00342">
    <property type="entry name" value="PGI"/>
    <property type="match status" value="1"/>
</dbReference>
<dbReference type="SUPFAM" id="SSF53697">
    <property type="entry name" value="SIS domain"/>
    <property type="match status" value="1"/>
</dbReference>
<dbReference type="GO" id="GO:0051156">
    <property type="term" value="P:glucose 6-phosphate metabolic process"/>
    <property type="evidence" value="ECO:0007669"/>
    <property type="project" value="TreeGrafter"/>
</dbReference>
<evidence type="ECO:0000256" key="5">
    <source>
        <dbReference type="ARBA" id="ARBA00023235"/>
    </source>
</evidence>
<dbReference type="GO" id="GO:0005829">
    <property type="term" value="C:cytosol"/>
    <property type="evidence" value="ECO:0007669"/>
    <property type="project" value="TreeGrafter"/>
</dbReference>
<keyword evidence="10" id="KW-1185">Reference proteome</keyword>
<dbReference type="PANTHER" id="PTHR11469">
    <property type="entry name" value="GLUCOSE-6-PHOSPHATE ISOMERASE"/>
    <property type="match status" value="1"/>
</dbReference>
<dbReference type="CDD" id="cd05015">
    <property type="entry name" value="SIS_PGI_1"/>
    <property type="match status" value="1"/>
</dbReference>
<accession>A0A4S5BYN1</accession>
<comment type="caution">
    <text evidence="9">The sequence shown here is derived from an EMBL/GenBank/DDBJ whole genome shotgun (WGS) entry which is preliminary data.</text>
</comment>
<reference evidence="9 10" key="1">
    <citation type="submission" date="2019-04" db="EMBL/GenBank/DDBJ databases">
        <title>Lampropedia sp YIM MLB12 draf genome.</title>
        <authorList>
            <person name="Wang Y.-X."/>
        </authorList>
    </citation>
    <scope>NUCLEOTIDE SEQUENCE [LARGE SCALE GENOMIC DNA]</scope>
    <source>
        <strain evidence="9 10">YIM MLB12</strain>
    </source>
</reference>
<comment type="function">
    <text evidence="7">Catalyzes the reversible isomerization of glucose-6-phosphate to fructose-6-phosphate.</text>
</comment>
<dbReference type="Gene3D" id="1.10.1390.10">
    <property type="match status" value="1"/>
</dbReference>
<keyword evidence="5 7" id="KW-0413">Isomerase</keyword>
<protein>
    <recommendedName>
        <fullName evidence="7">Glucose-6-phosphate isomerase</fullName>
        <shortName evidence="7">GPI</shortName>
        <ecNumber evidence="7">5.3.1.9</ecNumber>
    </recommendedName>
    <alternativeName>
        <fullName evidence="7">Phosphoglucose isomerase</fullName>
        <shortName evidence="7">PGI</shortName>
    </alternativeName>
    <alternativeName>
        <fullName evidence="7">Phosphohexose isomerase</fullName>
        <shortName evidence="7">PHI</shortName>
    </alternativeName>
</protein>
<dbReference type="InterPro" id="IPR023096">
    <property type="entry name" value="G6P_Isomerase_C"/>
</dbReference>
<dbReference type="InterPro" id="IPR035476">
    <property type="entry name" value="SIS_PGI_1"/>
</dbReference>
<dbReference type="UniPathway" id="UPA00138"/>
<comment type="catalytic activity">
    <reaction evidence="6 7 8">
        <text>alpha-D-glucose 6-phosphate = beta-D-fructose 6-phosphate</text>
        <dbReference type="Rhea" id="RHEA:11816"/>
        <dbReference type="ChEBI" id="CHEBI:57634"/>
        <dbReference type="ChEBI" id="CHEBI:58225"/>
        <dbReference type="EC" id="5.3.1.9"/>
    </reaction>
</comment>
<comment type="pathway">
    <text evidence="1 7 8">Carbohydrate degradation; glycolysis; D-glyceraldehyde 3-phosphate and glycerone phosphate from D-glucose: step 2/4.</text>
</comment>
<dbReference type="RefSeq" id="WP_136404822.1">
    <property type="nucleotide sequence ID" value="NZ_SSWX01000001.1"/>
</dbReference>
<dbReference type="InterPro" id="IPR018189">
    <property type="entry name" value="Phosphoglucose_isomerase_CS"/>
</dbReference>
<evidence type="ECO:0000256" key="7">
    <source>
        <dbReference type="HAMAP-Rule" id="MF_00473"/>
    </source>
</evidence>
<dbReference type="FunFam" id="3.40.50.10490:FF:000060">
    <property type="entry name" value="Glucose-6-phosphate isomerase"/>
    <property type="match status" value="1"/>
</dbReference>
<organism evidence="9 10">
    <name type="scientific">Lampropedia aestuarii</name>
    <dbReference type="NCBI Taxonomy" id="2562762"/>
    <lineage>
        <taxon>Bacteria</taxon>
        <taxon>Pseudomonadati</taxon>
        <taxon>Pseudomonadota</taxon>
        <taxon>Betaproteobacteria</taxon>
        <taxon>Burkholderiales</taxon>
        <taxon>Comamonadaceae</taxon>
        <taxon>Lampropedia</taxon>
    </lineage>
</organism>
<dbReference type="GO" id="GO:0004347">
    <property type="term" value="F:glucose-6-phosphate isomerase activity"/>
    <property type="evidence" value="ECO:0007669"/>
    <property type="project" value="UniProtKB-UniRule"/>
</dbReference>
<evidence type="ECO:0000256" key="4">
    <source>
        <dbReference type="ARBA" id="ARBA00023152"/>
    </source>
</evidence>
<evidence type="ECO:0000256" key="3">
    <source>
        <dbReference type="ARBA" id="ARBA00022432"/>
    </source>
</evidence>
<comment type="subcellular location">
    <subcellularLocation>
        <location evidence="7">Cytoplasm</location>
    </subcellularLocation>
</comment>
<evidence type="ECO:0000256" key="1">
    <source>
        <dbReference type="ARBA" id="ARBA00004926"/>
    </source>
</evidence>
<comment type="similarity">
    <text evidence="2 7 8">Belongs to the GPI family.</text>
</comment>
<dbReference type="EMBL" id="SSWX01000001">
    <property type="protein sequence ID" value="THJ36563.1"/>
    <property type="molecule type" value="Genomic_DNA"/>
</dbReference>
<dbReference type="PROSITE" id="PS00174">
    <property type="entry name" value="P_GLUCOSE_ISOMERASE_2"/>
    <property type="match status" value="1"/>
</dbReference>
<dbReference type="PROSITE" id="PS00765">
    <property type="entry name" value="P_GLUCOSE_ISOMERASE_1"/>
    <property type="match status" value="1"/>
</dbReference>
<dbReference type="InterPro" id="IPR035482">
    <property type="entry name" value="SIS_PGI_2"/>
</dbReference>
<dbReference type="PRINTS" id="PR00662">
    <property type="entry name" value="G6PISOMERASE"/>
</dbReference>
<dbReference type="OrthoDB" id="140919at2"/>
<comment type="pathway">
    <text evidence="7">Carbohydrate biosynthesis; gluconeogenesis.</text>
</comment>
<dbReference type="Proteomes" id="UP000306236">
    <property type="component" value="Unassembled WGS sequence"/>
</dbReference>
<feature type="active site" evidence="7">
    <location>
        <position position="416"/>
    </location>
</feature>
<dbReference type="NCBIfam" id="NF001211">
    <property type="entry name" value="PRK00179.1"/>
    <property type="match status" value="1"/>
</dbReference>
<evidence type="ECO:0000313" key="9">
    <source>
        <dbReference type="EMBL" id="THJ36563.1"/>
    </source>
</evidence>
<dbReference type="Gene3D" id="3.40.50.10490">
    <property type="entry name" value="Glucose-6-phosphate isomerase like protein, domain 1"/>
    <property type="match status" value="2"/>
</dbReference>
<dbReference type="InterPro" id="IPR046348">
    <property type="entry name" value="SIS_dom_sf"/>
</dbReference>
<dbReference type="HAMAP" id="MF_00473">
    <property type="entry name" value="G6P_isomerase"/>
    <property type="match status" value="1"/>
</dbReference>
<dbReference type="GO" id="GO:0006094">
    <property type="term" value="P:gluconeogenesis"/>
    <property type="evidence" value="ECO:0007669"/>
    <property type="project" value="UniProtKB-UniRule"/>
</dbReference>
<sequence length="553" mass="60526">MTAPQPALADCVQPTEALLNPSTPRCDQTAQWPLLAAHFASTGRGFDVRQALSEDLSRFKRMGVQAPFIRADFSRNLLSASTQQLLLEMAQSCRLQDSIEALFTGAQLNTTEQRAAWHVLLRCPADYAAENGAMAEALQEMRASQAAFLAFAERVRHDDTVTDVVNIGIGGSDLGPAVVVQALEAYCSQGKRMHFVSNMDGDDLGLKLRQLDPDRTVFLLASKSFGTAETIVNAQVARAWMLAAHDFDCDPQQRALPEDVPEALRQLVARRFVAMTSNASAAQAFGVETIFPFADWVGGRFSLWSSIGLSIAIAIGAEQFQALLSGAHAMDLHFRHAPFERNLPVQLALLDIWYRNFFGFTSRCIAPYSHGLRRLPAYLQQLEMESNGKGSDWSGQPLSLPTAPVVWGEAGTNCQHAFFQLIHQGQQVIPVEFIVPHAKGLGTEEQHRALQANAVAQARALTQGKHSGAAHTHCPGNRPSTMMVIDRLDPASVGALIALYEHRTFVAGRLWGINSFDQWGVELGKNLAKDILNDADPARLQADGHQDVMAWLL</sequence>
<dbReference type="GO" id="GO:0048029">
    <property type="term" value="F:monosaccharide binding"/>
    <property type="evidence" value="ECO:0007669"/>
    <property type="project" value="TreeGrafter"/>
</dbReference>
<evidence type="ECO:0000256" key="8">
    <source>
        <dbReference type="RuleBase" id="RU000612"/>
    </source>
</evidence>
<dbReference type="PANTHER" id="PTHR11469:SF1">
    <property type="entry name" value="GLUCOSE-6-PHOSPHATE ISOMERASE"/>
    <property type="match status" value="1"/>
</dbReference>
<keyword evidence="4 7" id="KW-0324">Glycolysis</keyword>
<name>A0A4S5BYN1_9BURK</name>
<dbReference type="UniPathway" id="UPA00109">
    <property type="reaction ID" value="UER00181"/>
</dbReference>
<gene>
    <name evidence="7" type="primary">pgi</name>
    <name evidence="9" type="ORF">E8K88_01330</name>
</gene>
<keyword evidence="7" id="KW-0963">Cytoplasm</keyword>
<feature type="active site" description="Proton donor" evidence="7">
    <location>
        <position position="385"/>
    </location>
</feature>
<evidence type="ECO:0000256" key="2">
    <source>
        <dbReference type="ARBA" id="ARBA00006604"/>
    </source>
</evidence>
<dbReference type="EC" id="5.3.1.9" evidence="7"/>
<dbReference type="InterPro" id="IPR001672">
    <property type="entry name" value="G6P_Isomerase"/>
</dbReference>
<evidence type="ECO:0000313" key="10">
    <source>
        <dbReference type="Proteomes" id="UP000306236"/>
    </source>
</evidence>
<dbReference type="CDD" id="cd05016">
    <property type="entry name" value="SIS_PGI_2"/>
    <property type="match status" value="1"/>
</dbReference>
<dbReference type="GO" id="GO:0097367">
    <property type="term" value="F:carbohydrate derivative binding"/>
    <property type="evidence" value="ECO:0007669"/>
    <property type="project" value="InterPro"/>
</dbReference>